<evidence type="ECO:0000313" key="2">
    <source>
        <dbReference type="Proteomes" id="UP001275315"/>
    </source>
</evidence>
<name>A0ABU5CMA1_9BACI</name>
<dbReference type="RefSeq" id="WP_320378302.1">
    <property type="nucleotide sequence ID" value="NZ_JAWDIQ010000001.1"/>
</dbReference>
<reference evidence="1 2" key="1">
    <citation type="submission" date="2023-10" db="EMBL/GenBank/DDBJ databases">
        <title>Virgibacillus soli CC-YMP-6 genome.</title>
        <authorList>
            <person name="Miliotis G."/>
            <person name="Sengupta P."/>
            <person name="Hameed A."/>
            <person name="Chuvochina M."/>
            <person name="Mcdonagh F."/>
            <person name="Simpson A.C."/>
            <person name="Singh N.K."/>
            <person name="Rekha P.D."/>
            <person name="Raman K."/>
            <person name="Hugenholtz P."/>
            <person name="Venkateswaran K."/>
        </authorList>
    </citation>
    <scope>NUCLEOTIDE SEQUENCE [LARGE SCALE GENOMIC DNA]</scope>
    <source>
        <strain evidence="1 2">CC-YMP-6</strain>
    </source>
</reference>
<organism evidence="1 2">
    <name type="scientific">Paracerasibacillus soli</name>
    <dbReference type="NCBI Taxonomy" id="480284"/>
    <lineage>
        <taxon>Bacteria</taxon>
        <taxon>Bacillati</taxon>
        <taxon>Bacillota</taxon>
        <taxon>Bacilli</taxon>
        <taxon>Bacillales</taxon>
        <taxon>Bacillaceae</taxon>
        <taxon>Paracerasibacillus</taxon>
    </lineage>
</organism>
<keyword evidence="2" id="KW-1185">Reference proteome</keyword>
<dbReference type="EMBL" id="JAWDIQ010000001">
    <property type="protein sequence ID" value="MDY0407488.1"/>
    <property type="molecule type" value="Genomic_DNA"/>
</dbReference>
<protein>
    <recommendedName>
        <fullName evidence="3">Adhesin domain-containing protein</fullName>
    </recommendedName>
</protein>
<sequence length="50" mass="5486">MPTNVTFDVWTDNGKIDILGKFHKNTIIGNGENEVKLITSNGKITVGKIN</sequence>
<accession>A0ABU5CMA1</accession>
<comment type="caution">
    <text evidence="1">The sequence shown here is derived from an EMBL/GenBank/DDBJ whole genome shotgun (WGS) entry which is preliminary data.</text>
</comment>
<gene>
    <name evidence="1" type="ORF">RWD45_01120</name>
</gene>
<evidence type="ECO:0000313" key="1">
    <source>
        <dbReference type="EMBL" id="MDY0407488.1"/>
    </source>
</evidence>
<proteinExistence type="predicted"/>
<evidence type="ECO:0008006" key="3">
    <source>
        <dbReference type="Google" id="ProtNLM"/>
    </source>
</evidence>
<dbReference type="Proteomes" id="UP001275315">
    <property type="component" value="Unassembled WGS sequence"/>
</dbReference>